<dbReference type="PANTHER" id="PTHR11851">
    <property type="entry name" value="METALLOPROTEASE"/>
    <property type="match status" value="1"/>
</dbReference>
<feature type="domain" description="Peptidase M16 N-terminal" evidence="1">
    <location>
        <begin position="129"/>
        <end position="265"/>
    </location>
</feature>
<organism evidence="2">
    <name type="scientific">marine metagenome</name>
    <dbReference type="NCBI Taxonomy" id="408172"/>
    <lineage>
        <taxon>unclassified sequences</taxon>
        <taxon>metagenomes</taxon>
        <taxon>ecological metagenomes</taxon>
    </lineage>
</organism>
<protein>
    <recommendedName>
        <fullName evidence="1">Peptidase M16 N-terminal domain-containing protein</fullName>
    </recommendedName>
</protein>
<proteinExistence type="predicted"/>
<feature type="non-terminal residue" evidence="2">
    <location>
        <position position="320"/>
    </location>
</feature>
<gene>
    <name evidence="2" type="ORF">METZ01_LOCUS351074</name>
</gene>
<dbReference type="InterPro" id="IPR050361">
    <property type="entry name" value="MPP/UQCRC_Complex"/>
</dbReference>
<dbReference type="Pfam" id="PF00675">
    <property type="entry name" value="Peptidase_M16"/>
    <property type="match status" value="1"/>
</dbReference>
<dbReference type="InterPro" id="IPR011249">
    <property type="entry name" value="Metalloenz_LuxS/M16"/>
</dbReference>
<reference evidence="2" key="1">
    <citation type="submission" date="2018-05" db="EMBL/GenBank/DDBJ databases">
        <authorList>
            <person name="Lanie J.A."/>
            <person name="Ng W.-L."/>
            <person name="Kazmierczak K.M."/>
            <person name="Andrzejewski T.M."/>
            <person name="Davidsen T.M."/>
            <person name="Wayne K.J."/>
            <person name="Tettelin H."/>
            <person name="Glass J.I."/>
            <person name="Rusch D."/>
            <person name="Podicherti R."/>
            <person name="Tsui H.-C.T."/>
            <person name="Winkler M.E."/>
        </authorList>
    </citation>
    <scope>NUCLEOTIDE SEQUENCE</scope>
</reference>
<feature type="non-terminal residue" evidence="2">
    <location>
        <position position="1"/>
    </location>
</feature>
<dbReference type="EMBL" id="UINC01122420">
    <property type="protein sequence ID" value="SVC98220.1"/>
    <property type="molecule type" value="Genomic_DNA"/>
</dbReference>
<dbReference type="PANTHER" id="PTHR11851:SF224">
    <property type="entry name" value="PROCESSING PROTEASE"/>
    <property type="match status" value="1"/>
</dbReference>
<accession>A0A382RLC8</accession>
<dbReference type="AlphaFoldDB" id="A0A382RLC8"/>
<name>A0A382RLC8_9ZZZZ</name>
<dbReference type="GO" id="GO:0046872">
    <property type="term" value="F:metal ion binding"/>
    <property type="evidence" value="ECO:0007669"/>
    <property type="project" value="InterPro"/>
</dbReference>
<evidence type="ECO:0000259" key="1">
    <source>
        <dbReference type="Pfam" id="PF00675"/>
    </source>
</evidence>
<evidence type="ECO:0000313" key="2">
    <source>
        <dbReference type="EMBL" id="SVC98220.1"/>
    </source>
</evidence>
<sequence length="320" mass="36415">SKAYSISSWEWLGRGKYNISSELARYNNVTREDVMRVFNKYIKNRKVVISTVRPKSPFVEKLDSLISVNPNADLILKEDPQYVGLEYNRPEDSFDRNIQPKANNPKAPKVPNYYRENFSNGLKIIGTKSSEVPKVYVRLKIEGGGLLVDKKLTGLAELTADMMNESTSKYSSEEISVELQKLGSTISFSASEDGTIMYIESLTKNIDATLVIAKEKLFNPSFNKEDFNRIKKQTLEGLEASKKNAQYLGFSYFGNQLYGDSPFGRITTEKTIKKIKLSDIEEYYNKNYTPSVSSLVVVGDIDKDSFLSKIDFLKEWKTKK</sequence>
<dbReference type="InterPro" id="IPR011765">
    <property type="entry name" value="Pept_M16_N"/>
</dbReference>
<dbReference type="SUPFAM" id="SSF63411">
    <property type="entry name" value="LuxS/MPP-like metallohydrolase"/>
    <property type="match status" value="2"/>
</dbReference>
<dbReference type="Gene3D" id="3.30.830.10">
    <property type="entry name" value="Metalloenzyme, LuxS/M16 peptidase-like"/>
    <property type="match status" value="2"/>
</dbReference>